<reference evidence="3" key="1">
    <citation type="journal article" date="2013" name="Genome Announc.">
        <title>Draft Genome Sequence of Loktanella cinnabarina LL-001T, Isolated from Deep-Sea Floor Sediment.</title>
        <authorList>
            <person name="Nishi S."/>
            <person name="Tsubouchi T."/>
            <person name="Takaki Y."/>
            <person name="Koyanagi R."/>
            <person name="Satoh N."/>
            <person name="Maruyama T."/>
            <person name="Hatada Y."/>
        </authorList>
    </citation>
    <scope>NUCLEOTIDE SEQUENCE [LARGE SCALE GENOMIC DNA]</scope>
    <source>
        <strain evidence="3">LL-001</strain>
    </source>
</reference>
<dbReference type="AlphaFoldDB" id="U2YIQ3"/>
<evidence type="ECO:0000256" key="2">
    <source>
        <dbReference type="PIRSR" id="PIRSR600760-2"/>
    </source>
</evidence>
<evidence type="ECO:0000313" key="4">
    <source>
        <dbReference type="Proteomes" id="UP000016566"/>
    </source>
</evidence>
<name>U2YIQ3_9RHOB</name>
<dbReference type="eggNOG" id="COG0483">
    <property type="taxonomic scope" value="Bacteria"/>
</dbReference>
<dbReference type="STRING" id="1337093.MBELCI_0703"/>
<feature type="binding site" evidence="2">
    <location>
        <position position="226"/>
    </location>
    <ligand>
        <name>Mg(2+)</name>
        <dbReference type="ChEBI" id="CHEBI:18420"/>
        <label>1</label>
        <note>catalytic</note>
    </ligand>
</feature>
<proteinExistence type="inferred from homology"/>
<evidence type="ECO:0000313" key="3">
    <source>
        <dbReference type="EMBL" id="GAD54651.1"/>
    </source>
</evidence>
<keyword evidence="4" id="KW-1185">Reference proteome</keyword>
<dbReference type="EMBL" id="BATB01000005">
    <property type="protein sequence ID" value="GAD54651.1"/>
    <property type="molecule type" value="Genomic_DNA"/>
</dbReference>
<dbReference type="Gene3D" id="3.40.190.80">
    <property type="match status" value="1"/>
</dbReference>
<accession>U2YIQ3</accession>
<dbReference type="Gene3D" id="3.30.540.10">
    <property type="entry name" value="Fructose-1,6-Bisphosphatase, subunit A, domain 1"/>
    <property type="match status" value="1"/>
</dbReference>
<dbReference type="GO" id="GO:0006020">
    <property type="term" value="P:inositol metabolic process"/>
    <property type="evidence" value="ECO:0007669"/>
    <property type="project" value="TreeGrafter"/>
</dbReference>
<dbReference type="PANTHER" id="PTHR20854:SF4">
    <property type="entry name" value="INOSITOL-1-MONOPHOSPHATASE-RELATED"/>
    <property type="match status" value="1"/>
</dbReference>
<comment type="cofactor">
    <cofactor evidence="2">
        <name>Mg(2+)</name>
        <dbReference type="ChEBI" id="CHEBI:18420"/>
    </cofactor>
</comment>
<keyword evidence="2" id="KW-0460">Magnesium</keyword>
<dbReference type="InterPro" id="IPR000760">
    <property type="entry name" value="Inositol_monophosphatase-like"/>
</dbReference>
<sequence length="281" mass="29650">MATGVVMIDNGELTAILRAAARAEILPRFRNLGAGDIATKSDPHDLVTEADTAAEVRITEALRARLPQALIVGEEAVSANASLLDGLGTAELSAIIDPVDGTWNFARGLALFGMILALGARGRVTHGILYDPLLDDRVEAREDGPCEMVTADGNRCRLATSPIADPALMTVYLPLALVPRERRPALAATFAEFGRVGGLRCSCHEYRLIAQGHAEAALAAVLNPWDHAAGALAVTRAGGVARMLDGDDYHLGLARDAGYLLTASSEAAWEAMAVRLRPALL</sequence>
<dbReference type="GO" id="GO:0008934">
    <property type="term" value="F:inositol monophosphate 1-phosphatase activity"/>
    <property type="evidence" value="ECO:0007669"/>
    <property type="project" value="TreeGrafter"/>
</dbReference>
<feature type="binding site" evidence="2">
    <location>
        <position position="97"/>
    </location>
    <ligand>
        <name>Mg(2+)</name>
        <dbReference type="ChEBI" id="CHEBI:18420"/>
        <label>1</label>
        <note>catalytic</note>
    </ligand>
</feature>
<dbReference type="GO" id="GO:0046872">
    <property type="term" value="F:metal ion binding"/>
    <property type="evidence" value="ECO:0007669"/>
    <property type="project" value="UniProtKB-KW"/>
</dbReference>
<feature type="binding site" evidence="2">
    <location>
        <position position="100"/>
    </location>
    <ligand>
        <name>Mg(2+)</name>
        <dbReference type="ChEBI" id="CHEBI:18420"/>
        <label>1</label>
        <note>catalytic</note>
    </ligand>
</feature>
<feature type="binding site" evidence="2">
    <location>
        <position position="74"/>
    </location>
    <ligand>
        <name>Mg(2+)</name>
        <dbReference type="ChEBI" id="CHEBI:18420"/>
        <label>1</label>
        <note>catalytic</note>
    </ligand>
</feature>
<organism evidence="3 4">
    <name type="scientific">Limimaricola cinnabarinus LL-001</name>
    <dbReference type="NCBI Taxonomy" id="1337093"/>
    <lineage>
        <taxon>Bacteria</taxon>
        <taxon>Pseudomonadati</taxon>
        <taxon>Pseudomonadota</taxon>
        <taxon>Alphaproteobacteria</taxon>
        <taxon>Rhodobacterales</taxon>
        <taxon>Paracoccaceae</taxon>
        <taxon>Limimaricola</taxon>
    </lineage>
</organism>
<dbReference type="Pfam" id="PF00459">
    <property type="entry name" value="Inositol_P"/>
    <property type="match status" value="1"/>
</dbReference>
<protein>
    <submittedName>
        <fullName evidence="3">Monophosphatase-like protein</fullName>
    </submittedName>
</protein>
<dbReference type="PANTHER" id="PTHR20854">
    <property type="entry name" value="INOSITOL MONOPHOSPHATASE"/>
    <property type="match status" value="1"/>
</dbReference>
<gene>
    <name evidence="3" type="ORF">MBELCI_0703</name>
</gene>
<dbReference type="GO" id="GO:0007165">
    <property type="term" value="P:signal transduction"/>
    <property type="evidence" value="ECO:0007669"/>
    <property type="project" value="TreeGrafter"/>
</dbReference>
<dbReference type="SUPFAM" id="SSF56655">
    <property type="entry name" value="Carbohydrate phosphatase"/>
    <property type="match status" value="1"/>
</dbReference>
<keyword evidence="2" id="KW-0479">Metal-binding</keyword>
<dbReference type="PRINTS" id="PR00377">
    <property type="entry name" value="IMPHPHTASES"/>
</dbReference>
<evidence type="ECO:0000256" key="1">
    <source>
        <dbReference type="ARBA" id="ARBA00009759"/>
    </source>
</evidence>
<comment type="similarity">
    <text evidence="1">Belongs to the inositol monophosphatase superfamily.</text>
</comment>
<dbReference type="Proteomes" id="UP000016566">
    <property type="component" value="Unassembled WGS sequence"/>
</dbReference>
<comment type="caution">
    <text evidence="3">The sequence shown here is derived from an EMBL/GenBank/DDBJ whole genome shotgun (WGS) entry which is preliminary data.</text>
</comment>